<dbReference type="Proteomes" id="UP000292957">
    <property type="component" value="Unassembled WGS sequence"/>
</dbReference>
<evidence type="ECO:0000313" key="2">
    <source>
        <dbReference type="EMBL" id="TBU30968.1"/>
    </source>
</evidence>
<gene>
    <name evidence="2" type="ORF">BD311DRAFT_805009</name>
</gene>
<dbReference type="InterPro" id="IPR058525">
    <property type="entry name" value="DUF8212"/>
</dbReference>
<dbReference type="AlphaFoldDB" id="A0A4Q9MUS0"/>
<dbReference type="EMBL" id="ML143402">
    <property type="protein sequence ID" value="TBU30968.1"/>
    <property type="molecule type" value="Genomic_DNA"/>
</dbReference>
<proteinExistence type="predicted"/>
<evidence type="ECO:0000259" key="1">
    <source>
        <dbReference type="Pfam" id="PF26640"/>
    </source>
</evidence>
<protein>
    <recommendedName>
        <fullName evidence="1">DUF8212 domain-containing protein</fullName>
    </recommendedName>
</protein>
<organism evidence="2">
    <name type="scientific">Dichomitus squalens</name>
    <dbReference type="NCBI Taxonomy" id="114155"/>
    <lineage>
        <taxon>Eukaryota</taxon>
        <taxon>Fungi</taxon>
        <taxon>Dikarya</taxon>
        <taxon>Basidiomycota</taxon>
        <taxon>Agaricomycotina</taxon>
        <taxon>Agaricomycetes</taxon>
        <taxon>Polyporales</taxon>
        <taxon>Polyporaceae</taxon>
        <taxon>Dichomitus</taxon>
    </lineage>
</organism>
<feature type="domain" description="DUF8212" evidence="1">
    <location>
        <begin position="17"/>
        <end position="143"/>
    </location>
</feature>
<accession>A0A4Q9MUS0</accession>
<reference evidence="2" key="1">
    <citation type="submission" date="2019-01" db="EMBL/GenBank/DDBJ databases">
        <title>Draft genome sequences of three monokaryotic isolates of the white-rot basidiomycete fungus Dichomitus squalens.</title>
        <authorList>
            <consortium name="DOE Joint Genome Institute"/>
            <person name="Lopez S.C."/>
            <person name="Andreopoulos B."/>
            <person name="Pangilinan J."/>
            <person name="Lipzen A."/>
            <person name="Riley R."/>
            <person name="Ahrendt S."/>
            <person name="Ng V."/>
            <person name="Barry K."/>
            <person name="Daum C."/>
            <person name="Grigoriev I.V."/>
            <person name="Hilden K.S."/>
            <person name="Makela M.R."/>
            <person name="de Vries R.P."/>
        </authorList>
    </citation>
    <scope>NUCLEOTIDE SEQUENCE [LARGE SCALE GENOMIC DNA]</scope>
    <source>
        <strain evidence="2">OM18370.1</strain>
    </source>
</reference>
<sequence>MDIVGVKIPVAYGEGRYALIRLQEEILKANSDQTLYTWGPCYDPISATRLGGSSSSSPHADAPTSAQFMLASSLHEFAGSSALDRITPDELAELEIPVANEAFELTQYGVHARLPLSPLPHRNSYPDSPTHLALLGCKHPDKGFLALLLRPYKEHGGEPEFLVGTRHLSARLLEATEEFPSTVDEADPEPLAQYTRTVFLSASEVAERSSGWTMTDVYIPHYPSRTIIDLEYNASLYSALRQAPGPFEVRLSDWNQKLLSMLGFSVAQNDSNSVVTLSRNGGLGSIRIHVSRCKCERGCALGLLTVRVSSDGADSPRPSDLPVRDHNDEHVESWHFFHGVASRVEEGSKTQEAEGS</sequence>
<name>A0A4Q9MUS0_9APHY</name>
<dbReference type="Pfam" id="PF26640">
    <property type="entry name" value="DUF8212"/>
    <property type="match status" value="1"/>
</dbReference>